<reference evidence="7" key="1">
    <citation type="journal article" date="2014" name="Front. Microbiol.">
        <title>High frequency of phylogenetically diverse reductive dehalogenase-homologous genes in deep subseafloor sedimentary metagenomes.</title>
        <authorList>
            <person name="Kawai M."/>
            <person name="Futagami T."/>
            <person name="Toyoda A."/>
            <person name="Takaki Y."/>
            <person name="Nishi S."/>
            <person name="Hori S."/>
            <person name="Arai W."/>
            <person name="Tsubouchi T."/>
            <person name="Morono Y."/>
            <person name="Uchiyama I."/>
            <person name="Ito T."/>
            <person name="Fujiyama A."/>
            <person name="Inagaki F."/>
            <person name="Takami H."/>
        </authorList>
    </citation>
    <scope>NUCLEOTIDE SEQUENCE</scope>
    <source>
        <strain evidence="7">Expedition CK06-06</strain>
    </source>
</reference>
<evidence type="ECO:0008006" key="8">
    <source>
        <dbReference type="Google" id="ProtNLM"/>
    </source>
</evidence>
<dbReference type="Pfam" id="PF07947">
    <property type="entry name" value="YhhN"/>
    <property type="match status" value="1"/>
</dbReference>
<dbReference type="GO" id="GO:0016020">
    <property type="term" value="C:membrane"/>
    <property type="evidence" value="ECO:0007669"/>
    <property type="project" value="UniProtKB-SubCell"/>
</dbReference>
<evidence type="ECO:0000256" key="3">
    <source>
        <dbReference type="ARBA" id="ARBA00022692"/>
    </source>
</evidence>
<gene>
    <name evidence="7" type="ORF">S01H4_13138</name>
</gene>
<accession>X0Z6S0</accession>
<keyword evidence="4 6" id="KW-1133">Transmembrane helix</keyword>
<proteinExistence type="inferred from homology"/>
<comment type="caution">
    <text evidence="7">The sequence shown here is derived from an EMBL/GenBank/DDBJ whole genome shotgun (WGS) entry which is preliminary data.</text>
</comment>
<feature type="transmembrane region" description="Helical" evidence="6">
    <location>
        <begin position="43"/>
        <end position="64"/>
    </location>
</feature>
<feature type="transmembrane region" description="Helical" evidence="6">
    <location>
        <begin position="70"/>
        <end position="92"/>
    </location>
</feature>
<comment type="subcellular location">
    <subcellularLocation>
        <location evidence="1">Membrane</location>
        <topology evidence="1">Multi-pass membrane protein</topology>
    </subcellularLocation>
</comment>
<dbReference type="AlphaFoldDB" id="X0Z6S0"/>
<evidence type="ECO:0000256" key="2">
    <source>
        <dbReference type="ARBA" id="ARBA00007375"/>
    </source>
</evidence>
<keyword evidence="5 6" id="KW-0472">Membrane</keyword>
<protein>
    <recommendedName>
        <fullName evidence="8">YhhN-like protein</fullName>
    </recommendedName>
</protein>
<comment type="similarity">
    <text evidence="2">Belongs to the TMEM86 family.</text>
</comment>
<name>X0Z6S0_9ZZZZ</name>
<evidence type="ECO:0000256" key="6">
    <source>
        <dbReference type="SAM" id="Phobius"/>
    </source>
</evidence>
<keyword evidence="3 6" id="KW-0812">Transmembrane</keyword>
<evidence type="ECO:0000256" key="1">
    <source>
        <dbReference type="ARBA" id="ARBA00004141"/>
    </source>
</evidence>
<evidence type="ECO:0000256" key="4">
    <source>
        <dbReference type="ARBA" id="ARBA00022989"/>
    </source>
</evidence>
<feature type="transmembrane region" description="Helical" evidence="6">
    <location>
        <begin position="12"/>
        <end position="31"/>
    </location>
</feature>
<sequence>MIYSPENIITLFIIPYITLLTIMALIALFGLGYTTRPFKFRIMLCGGGIFFVISDALIAISMFYTPIYAGALWIGGTYLIAVFMLQFAILFLDQV</sequence>
<evidence type="ECO:0000313" key="7">
    <source>
        <dbReference type="EMBL" id="GAG54122.1"/>
    </source>
</evidence>
<dbReference type="EMBL" id="BART01005799">
    <property type="protein sequence ID" value="GAG54122.1"/>
    <property type="molecule type" value="Genomic_DNA"/>
</dbReference>
<dbReference type="InterPro" id="IPR012506">
    <property type="entry name" value="TMEM86B-like"/>
</dbReference>
<organism evidence="7">
    <name type="scientific">marine sediment metagenome</name>
    <dbReference type="NCBI Taxonomy" id="412755"/>
    <lineage>
        <taxon>unclassified sequences</taxon>
        <taxon>metagenomes</taxon>
        <taxon>ecological metagenomes</taxon>
    </lineage>
</organism>
<evidence type="ECO:0000256" key="5">
    <source>
        <dbReference type="ARBA" id="ARBA00023136"/>
    </source>
</evidence>